<keyword evidence="2" id="KW-1185">Reference proteome</keyword>
<dbReference type="EMBL" id="CACRXK020007504">
    <property type="protein sequence ID" value="CAB4012419.1"/>
    <property type="molecule type" value="Genomic_DNA"/>
</dbReference>
<dbReference type="Proteomes" id="UP001152795">
    <property type="component" value="Unassembled WGS sequence"/>
</dbReference>
<dbReference type="AlphaFoldDB" id="A0A6S7I661"/>
<feature type="non-terminal residue" evidence="1">
    <location>
        <position position="1"/>
    </location>
</feature>
<name>A0A6S7I661_PARCT</name>
<reference evidence="1" key="1">
    <citation type="submission" date="2020-04" db="EMBL/GenBank/DDBJ databases">
        <authorList>
            <person name="Alioto T."/>
            <person name="Alioto T."/>
            <person name="Gomez Garrido J."/>
        </authorList>
    </citation>
    <scope>NUCLEOTIDE SEQUENCE</scope>
    <source>
        <strain evidence="1">A484AB</strain>
    </source>
</reference>
<accession>A0A6S7I661</accession>
<evidence type="ECO:0000313" key="1">
    <source>
        <dbReference type="EMBL" id="CAB4012419.1"/>
    </source>
</evidence>
<evidence type="ECO:0000313" key="2">
    <source>
        <dbReference type="Proteomes" id="UP001152795"/>
    </source>
</evidence>
<organism evidence="1 2">
    <name type="scientific">Paramuricea clavata</name>
    <name type="common">Red gorgonian</name>
    <name type="synonym">Violescent sea-whip</name>
    <dbReference type="NCBI Taxonomy" id="317549"/>
    <lineage>
        <taxon>Eukaryota</taxon>
        <taxon>Metazoa</taxon>
        <taxon>Cnidaria</taxon>
        <taxon>Anthozoa</taxon>
        <taxon>Octocorallia</taxon>
        <taxon>Malacalcyonacea</taxon>
        <taxon>Plexauridae</taxon>
        <taxon>Paramuricea</taxon>
    </lineage>
</organism>
<protein>
    <submittedName>
        <fullName evidence="1">Uncharacterized protein</fullName>
    </submittedName>
</protein>
<proteinExistence type="predicted"/>
<gene>
    <name evidence="1" type="ORF">PACLA_8A089731</name>
</gene>
<comment type="caution">
    <text evidence="1">The sequence shown here is derived from an EMBL/GenBank/DDBJ whole genome shotgun (WGS) entry which is preliminary data.</text>
</comment>
<dbReference type="OrthoDB" id="6002668at2759"/>
<sequence>MIEKAEHERSIDRKQQKIKKLLADVKTLYQTCEEEEGKDELIGRVNKENWEPEAKAFELWSSAENVEEMQ</sequence>